<organism evidence="3 4">
    <name type="scientific">Aduncisulcus paluster</name>
    <dbReference type="NCBI Taxonomy" id="2918883"/>
    <lineage>
        <taxon>Eukaryota</taxon>
        <taxon>Metamonada</taxon>
        <taxon>Carpediemonas-like organisms</taxon>
        <taxon>Aduncisulcus</taxon>
    </lineage>
</organism>
<evidence type="ECO:0000256" key="1">
    <source>
        <dbReference type="SAM" id="SignalP"/>
    </source>
</evidence>
<dbReference type="PANTHER" id="PTHR42695">
    <property type="entry name" value="GLUTAMINE AMIDOTRANSFERASE YLR126C-RELATED"/>
    <property type="match status" value="1"/>
</dbReference>
<dbReference type="Proteomes" id="UP001057375">
    <property type="component" value="Unassembled WGS sequence"/>
</dbReference>
<dbReference type="InterPro" id="IPR044992">
    <property type="entry name" value="ChyE-like"/>
</dbReference>
<protein>
    <submittedName>
        <fullName evidence="3">Glutamine amidotransferase domain containing protein ChyE-like protein</fullName>
    </submittedName>
</protein>
<feature type="domain" description="Glutamine amidotransferase" evidence="2">
    <location>
        <begin position="77"/>
        <end position="210"/>
    </location>
</feature>
<feature type="chain" id="PRO_5046616614" evidence="1">
    <location>
        <begin position="22"/>
        <end position="256"/>
    </location>
</feature>
<keyword evidence="4" id="KW-1185">Reference proteome</keyword>
<keyword evidence="1" id="KW-0732">Signal</keyword>
<dbReference type="CDD" id="cd01741">
    <property type="entry name" value="GATase1_1"/>
    <property type="match status" value="1"/>
</dbReference>
<name>A0ABQ5KVE1_9EUKA</name>
<accession>A0ABQ5KVE1</accession>
<sequence length="256" mass="29146">MVVSITHFLFLICVFLCSVHALKPLIVETGTALEPIRDRYLDLADWFYLALNINIEDVEIVRVYLGEDLPAHDPSRVVIITGSWGMVTDHEPWSENTAKWIQSGILIDAPMIGVCYGHQLMAYALGGTIDFFPESREIGKLSIRKTANGLVDSFMASFPDEFDVLLCHSQRVITIPDGAVVLAESEMDPHQIIRYSKHAISVQFHPEFFSDLLRFIVEIYRDDLQAERFDIDELLTSIQETPDSRKLLIDFVQPYL</sequence>
<proteinExistence type="predicted"/>
<dbReference type="PANTHER" id="PTHR42695:SF5">
    <property type="entry name" value="GLUTAMINE AMIDOTRANSFERASE YLR126C-RELATED"/>
    <property type="match status" value="1"/>
</dbReference>
<dbReference type="EMBL" id="BQXS01010981">
    <property type="protein sequence ID" value="GKT35399.1"/>
    <property type="molecule type" value="Genomic_DNA"/>
</dbReference>
<dbReference type="PROSITE" id="PS51273">
    <property type="entry name" value="GATASE_TYPE_1"/>
    <property type="match status" value="1"/>
</dbReference>
<dbReference type="Pfam" id="PF00117">
    <property type="entry name" value="GATase"/>
    <property type="match status" value="1"/>
</dbReference>
<reference evidence="3" key="1">
    <citation type="submission" date="2022-03" db="EMBL/GenBank/DDBJ databases">
        <title>Draft genome sequence of Aduncisulcus paluster, a free-living microaerophilic Fornicata.</title>
        <authorList>
            <person name="Yuyama I."/>
            <person name="Kume K."/>
            <person name="Tamura T."/>
            <person name="Inagaki Y."/>
            <person name="Hashimoto T."/>
        </authorList>
    </citation>
    <scope>NUCLEOTIDE SEQUENCE</scope>
    <source>
        <strain evidence="3">NY0171</strain>
    </source>
</reference>
<evidence type="ECO:0000313" key="3">
    <source>
        <dbReference type="EMBL" id="GKT35399.1"/>
    </source>
</evidence>
<evidence type="ECO:0000313" key="4">
    <source>
        <dbReference type="Proteomes" id="UP001057375"/>
    </source>
</evidence>
<dbReference type="InterPro" id="IPR017926">
    <property type="entry name" value="GATASE"/>
</dbReference>
<feature type="signal peptide" evidence="1">
    <location>
        <begin position="1"/>
        <end position="21"/>
    </location>
</feature>
<dbReference type="NCBIfam" id="NF006562">
    <property type="entry name" value="PRK09065.1"/>
    <property type="match status" value="1"/>
</dbReference>
<dbReference type="SUPFAM" id="SSF52317">
    <property type="entry name" value="Class I glutamine amidotransferase-like"/>
    <property type="match status" value="1"/>
</dbReference>
<dbReference type="InterPro" id="IPR029062">
    <property type="entry name" value="Class_I_gatase-like"/>
</dbReference>
<gene>
    <name evidence="3" type="ORF">ADUPG1_008569</name>
</gene>
<evidence type="ECO:0000259" key="2">
    <source>
        <dbReference type="Pfam" id="PF00117"/>
    </source>
</evidence>
<dbReference type="Gene3D" id="3.40.50.880">
    <property type="match status" value="1"/>
</dbReference>
<comment type="caution">
    <text evidence="3">The sequence shown here is derived from an EMBL/GenBank/DDBJ whole genome shotgun (WGS) entry which is preliminary data.</text>
</comment>